<evidence type="ECO:0000313" key="3">
    <source>
        <dbReference type="Proteomes" id="UP000789396"/>
    </source>
</evidence>
<sequence length="67" mass="7914">MLLGNLQNTALYIFTITLVVVIQSLQYNVNNNQKNVTLTDLQKYKFCVYTRDNKGTRPKYVKWIENK</sequence>
<accession>A0A9N9AQF4</accession>
<organism evidence="2 3">
    <name type="scientific">Racocetra fulgida</name>
    <dbReference type="NCBI Taxonomy" id="60492"/>
    <lineage>
        <taxon>Eukaryota</taxon>
        <taxon>Fungi</taxon>
        <taxon>Fungi incertae sedis</taxon>
        <taxon>Mucoromycota</taxon>
        <taxon>Glomeromycotina</taxon>
        <taxon>Glomeromycetes</taxon>
        <taxon>Diversisporales</taxon>
        <taxon>Gigasporaceae</taxon>
        <taxon>Racocetra</taxon>
    </lineage>
</organism>
<dbReference type="OrthoDB" id="2433378at2759"/>
<keyword evidence="1" id="KW-0812">Transmembrane</keyword>
<proteinExistence type="predicted"/>
<protein>
    <submittedName>
        <fullName evidence="2">17594_t:CDS:1</fullName>
    </submittedName>
</protein>
<reference evidence="2" key="1">
    <citation type="submission" date="2021-06" db="EMBL/GenBank/DDBJ databases">
        <authorList>
            <person name="Kallberg Y."/>
            <person name="Tangrot J."/>
            <person name="Rosling A."/>
        </authorList>
    </citation>
    <scope>NUCLEOTIDE SEQUENCE</scope>
    <source>
        <strain evidence="2">IN212</strain>
    </source>
</reference>
<comment type="caution">
    <text evidence="2">The sequence shown here is derived from an EMBL/GenBank/DDBJ whole genome shotgun (WGS) entry which is preliminary data.</text>
</comment>
<evidence type="ECO:0000313" key="2">
    <source>
        <dbReference type="EMBL" id="CAG8537223.1"/>
    </source>
</evidence>
<keyword evidence="3" id="KW-1185">Reference proteome</keyword>
<keyword evidence="1" id="KW-1133">Transmembrane helix</keyword>
<keyword evidence="1" id="KW-0472">Membrane</keyword>
<gene>
    <name evidence="2" type="ORF">RFULGI_LOCUS4060</name>
</gene>
<dbReference type="AlphaFoldDB" id="A0A9N9AQF4"/>
<dbReference type="EMBL" id="CAJVPZ010003864">
    <property type="protein sequence ID" value="CAG8537223.1"/>
    <property type="molecule type" value="Genomic_DNA"/>
</dbReference>
<evidence type="ECO:0000256" key="1">
    <source>
        <dbReference type="SAM" id="Phobius"/>
    </source>
</evidence>
<feature type="transmembrane region" description="Helical" evidence="1">
    <location>
        <begin position="6"/>
        <end position="25"/>
    </location>
</feature>
<dbReference type="Proteomes" id="UP000789396">
    <property type="component" value="Unassembled WGS sequence"/>
</dbReference>
<name>A0A9N9AQF4_9GLOM</name>